<feature type="compositionally biased region" description="Basic and acidic residues" evidence="2">
    <location>
        <begin position="313"/>
        <end position="334"/>
    </location>
</feature>
<evidence type="ECO:0000256" key="1">
    <source>
        <dbReference type="SAM" id="Coils"/>
    </source>
</evidence>
<feature type="region of interest" description="Disordered" evidence="2">
    <location>
        <begin position="365"/>
        <end position="384"/>
    </location>
</feature>
<name>A0A0M3I1A8_ASCLU</name>
<organism evidence="3 4">
    <name type="scientific">Ascaris lumbricoides</name>
    <name type="common">Giant roundworm</name>
    <dbReference type="NCBI Taxonomy" id="6252"/>
    <lineage>
        <taxon>Eukaryota</taxon>
        <taxon>Metazoa</taxon>
        <taxon>Ecdysozoa</taxon>
        <taxon>Nematoda</taxon>
        <taxon>Chromadorea</taxon>
        <taxon>Rhabditida</taxon>
        <taxon>Spirurina</taxon>
        <taxon>Ascaridomorpha</taxon>
        <taxon>Ascaridoidea</taxon>
        <taxon>Ascarididae</taxon>
        <taxon>Ascaris</taxon>
    </lineage>
</organism>
<feature type="compositionally biased region" description="Polar residues" evidence="2">
    <location>
        <begin position="103"/>
        <end position="118"/>
    </location>
</feature>
<feature type="region of interest" description="Disordered" evidence="2">
    <location>
        <begin position="406"/>
        <end position="428"/>
    </location>
</feature>
<feature type="compositionally biased region" description="Basic and acidic residues" evidence="2">
    <location>
        <begin position="480"/>
        <end position="492"/>
    </location>
</feature>
<feature type="compositionally biased region" description="Low complexity" evidence="2">
    <location>
        <begin position="461"/>
        <end position="473"/>
    </location>
</feature>
<feature type="region of interest" description="Disordered" evidence="2">
    <location>
        <begin position="304"/>
        <end position="334"/>
    </location>
</feature>
<proteinExistence type="predicted"/>
<feature type="region of interest" description="Disordered" evidence="2">
    <location>
        <begin position="194"/>
        <end position="290"/>
    </location>
</feature>
<dbReference type="AlphaFoldDB" id="A0A0M3I1A8"/>
<evidence type="ECO:0000256" key="2">
    <source>
        <dbReference type="SAM" id="MobiDB-lite"/>
    </source>
</evidence>
<evidence type="ECO:0000313" key="3">
    <source>
        <dbReference type="Proteomes" id="UP000036681"/>
    </source>
</evidence>
<feature type="compositionally biased region" description="Polar residues" evidence="2">
    <location>
        <begin position="196"/>
        <end position="212"/>
    </location>
</feature>
<dbReference type="Proteomes" id="UP000036681">
    <property type="component" value="Unplaced"/>
</dbReference>
<dbReference type="WBParaSite" id="ALUE_0001004001-mRNA-1">
    <property type="protein sequence ID" value="ALUE_0001004001-mRNA-1"/>
    <property type="gene ID" value="ALUE_0001004001"/>
</dbReference>
<keyword evidence="3" id="KW-1185">Reference proteome</keyword>
<reference evidence="4" key="1">
    <citation type="submission" date="2016-05" db="UniProtKB">
        <authorList>
            <consortium name="WormBaseParasite"/>
        </authorList>
    </citation>
    <scope>IDENTIFICATION</scope>
</reference>
<keyword evidence="1" id="KW-0175">Coiled coil</keyword>
<feature type="compositionally biased region" description="Basic and acidic residues" evidence="2">
    <location>
        <begin position="444"/>
        <end position="455"/>
    </location>
</feature>
<evidence type="ECO:0000313" key="4">
    <source>
        <dbReference type="WBParaSite" id="ALUE_0001004001-mRNA-1"/>
    </source>
</evidence>
<feature type="region of interest" description="Disordered" evidence="2">
    <location>
        <begin position="642"/>
        <end position="671"/>
    </location>
</feature>
<protein>
    <submittedName>
        <fullName evidence="4">Shugoshin_C domain-containing protein</fullName>
    </submittedName>
</protein>
<feature type="compositionally biased region" description="Basic and acidic residues" evidence="2">
    <location>
        <begin position="237"/>
        <end position="290"/>
    </location>
</feature>
<sequence length="746" mass="84823">LVAATNTKCTSCSVFDKYRDVLTTQIADKTTALTSATNMLNEVRVKLGKQERAARILTKENEKTRFERDAWMSDSKRLENEVKCLRAQLAALSNDGSAISLNAASTPSDNSGSANRLVNDSRPLKGASEVRDSPTTSSSTPQVQSPILAEKSAARGGGLGAVSPTMCPPPPEPPAFFAKWNTPKATTTAKALRLEVSQNPQLAPTSKTSAKKNMSWRDHTDEDSSLSGRSRSSPIKTLRDSGGMRHERSQTAMKRKDESRSEHAKRRILERDIRDRSKTVDNERMTQRKSQCIDRDSVINKERVRETSPQVSRIDDARSRENRLGDTKGSLETEAEHIRDKCEYLESEVKNSPPQIAASENVFRLSAPPKPPSLELSSKSGESHLTRKIEVDQPDGSMKKNAVYADEERRETTGFAHPTKSATKVSSSFEEMLRRGVEKFTKEGRSAAVTDEHTVPRSFSHRSLSPRCSRSPSIYRRSGCRNDRSRSRESSRERRRHHFATELALRGKVGTEEEMRSWRSRDCDPLPCSAISETNVFAYLNDPFCNRQLEIVTSERSWSRRNEASWRSECDRFASSDDAPPRYLRGPDESELNRLTLEEETRRYARDERWRMMEDEPSTRLMVQHRRMPRRHLFDDVQLADAAGSSRSGGGVWNGPLGPARRGTRLPSPPRYERRIHDAAYHERRDLLLRRTTFSGEADMGDERWGRIQVEGIPWESERRRDEQWSDPVDWHAEEFDFSACDRHWL</sequence>
<feature type="region of interest" description="Disordered" evidence="2">
    <location>
        <begin position="103"/>
        <end position="178"/>
    </location>
</feature>
<feature type="coiled-coil region" evidence="1">
    <location>
        <begin position="68"/>
        <end position="95"/>
    </location>
</feature>
<feature type="region of interest" description="Disordered" evidence="2">
    <location>
        <begin position="444"/>
        <end position="497"/>
    </location>
</feature>
<accession>A0A0M3I1A8</accession>
<feature type="compositionally biased region" description="Low complexity" evidence="2">
    <location>
        <begin position="133"/>
        <end position="146"/>
    </location>
</feature>